<evidence type="ECO:0000259" key="7">
    <source>
        <dbReference type="PROSITE" id="PS50839"/>
    </source>
</evidence>
<dbReference type="EMBL" id="SACS01000022">
    <property type="protein sequence ID" value="RVU33389.1"/>
    <property type="molecule type" value="Genomic_DNA"/>
</dbReference>
<dbReference type="InterPro" id="IPR042240">
    <property type="entry name" value="CHASE_sf"/>
</dbReference>
<dbReference type="Pfam" id="PF08447">
    <property type="entry name" value="PAS_3"/>
    <property type="match status" value="1"/>
</dbReference>
<evidence type="ECO:0000313" key="8">
    <source>
        <dbReference type="EMBL" id="RVU33389.1"/>
    </source>
</evidence>
<keyword evidence="9" id="KW-1185">Reference proteome</keyword>
<dbReference type="PROSITE" id="PS50839">
    <property type="entry name" value="CHASE"/>
    <property type="match status" value="1"/>
</dbReference>
<dbReference type="InterPro" id="IPR006189">
    <property type="entry name" value="CHASE_dom"/>
</dbReference>
<dbReference type="GO" id="GO:0003824">
    <property type="term" value="F:catalytic activity"/>
    <property type="evidence" value="ECO:0007669"/>
    <property type="project" value="UniProtKB-ARBA"/>
</dbReference>
<evidence type="ECO:0000256" key="2">
    <source>
        <dbReference type="ARBA" id="ARBA00022692"/>
    </source>
</evidence>
<keyword evidence="4 6" id="KW-0472">Membrane</keyword>
<feature type="transmembrane region" description="Helical" evidence="6">
    <location>
        <begin position="359"/>
        <end position="379"/>
    </location>
</feature>
<dbReference type="AlphaFoldDB" id="A0A437QFQ7"/>
<proteinExistence type="predicted"/>
<sequence length="755" mass="85494">MPVNSEPSSPAALNLSLPIQPASGHGWRLWFSRHNWLTWLGLCFILPLVIYYWQHYSDHLRQQQQAVFQQHADRIEQELQQRLKHIELLLGANAAYVSSSEYVSQAEWQHYVESLKLQQLYPGIQALGVVSYRRAVELPVLLGQLNLELQRRQELAQSAATVTLHPAGDRSHYAIVSHIQPATAQNRKVLGYDMLTNPLRTQTAMRAASLNQPAITAKVALQQDGGRTEQPGLVLMLPLYHHNAPLTTAEQKQAALLGFVYAAFRVREILPAAWHDSATVLPDIQWSSGLEEDSSQLLFASRSEHVVASPSASTADPKSPSVALQQHRHLDWYGQPFVLHIQNNQLFERTWLPLAEYELVLLASAALVLLFLLLSHLNLRRYQAECHSSQLQQHVQQQRQLLLLDEQRQSLALKASQLAWFEFDLRTGGAFYADIWWRMFDFAAPQLNPEPQQLFDLLHPSALALFRQDLQRLLAHGPDQDQQHYRFVSRQGRQLYCLVHFYVVRAAEGDAIRLCCTMQDQTLQQQQTEQRRQLAVLCQLDLSQALSLQSVVTLTTDFEPFLQQHWRWLLQFYCAALADTDAAQHPTTTSQPLQPPLEQIIQLIADVVQLYQPQASANNLQLIWQPQSISELLKLDRHRGWQMACGLLELACALAKPGTAVTLELLPFQTRLTFRLQLQLSDAAAPQCAQDLAALALHPLQATTILQQRLQAARFWAAQLGGEFSYQQALAQGLTPDQQSPPQQLSLQLQFPTAG</sequence>
<dbReference type="OrthoDB" id="9808408at2"/>
<dbReference type="GO" id="GO:0016020">
    <property type="term" value="C:membrane"/>
    <property type="evidence" value="ECO:0007669"/>
    <property type="project" value="UniProtKB-SubCell"/>
</dbReference>
<name>A0A437QFQ7_9GAMM</name>
<reference evidence="8 9" key="1">
    <citation type="submission" date="2019-01" db="EMBL/GenBank/DDBJ databases">
        <authorList>
            <person name="Chen W.-M."/>
        </authorList>
    </citation>
    <scope>NUCLEOTIDE SEQUENCE [LARGE SCALE GENOMIC DNA]</scope>
    <source>
        <strain evidence="8 9">KYPC3</strain>
    </source>
</reference>
<dbReference type="Pfam" id="PF03924">
    <property type="entry name" value="CHASE"/>
    <property type="match status" value="1"/>
</dbReference>
<comment type="caution">
    <text evidence="8">The sequence shown here is derived from an EMBL/GenBank/DDBJ whole genome shotgun (WGS) entry which is preliminary data.</text>
</comment>
<evidence type="ECO:0000256" key="6">
    <source>
        <dbReference type="SAM" id="Phobius"/>
    </source>
</evidence>
<evidence type="ECO:0000313" key="9">
    <source>
        <dbReference type="Proteomes" id="UP000283077"/>
    </source>
</evidence>
<organism evidence="8 9">
    <name type="scientific">Rheinheimera riviphila</name>
    <dbReference type="NCBI Taxonomy" id="1834037"/>
    <lineage>
        <taxon>Bacteria</taxon>
        <taxon>Pseudomonadati</taxon>
        <taxon>Pseudomonadota</taxon>
        <taxon>Gammaproteobacteria</taxon>
        <taxon>Chromatiales</taxon>
        <taxon>Chromatiaceae</taxon>
        <taxon>Rheinheimera</taxon>
    </lineage>
</organism>
<evidence type="ECO:0000256" key="1">
    <source>
        <dbReference type="ARBA" id="ARBA00004370"/>
    </source>
</evidence>
<dbReference type="GO" id="GO:0007165">
    <property type="term" value="P:signal transduction"/>
    <property type="evidence" value="ECO:0007669"/>
    <property type="project" value="UniProtKB-ARBA"/>
</dbReference>
<feature type="transmembrane region" description="Helical" evidence="6">
    <location>
        <begin position="36"/>
        <end position="53"/>
    </location>
</feature>
<dbReference type="InterPro" id="IPR013655">
    <property type="entry name" value="PAS_fold_3"/>
</dbReference>
<dbReference type="SUPFAM" id="SSF55785">
    <property type="entry name" value="PYP-like sensor domain (PAS domain)"/>
    <property type="match status" value="1"/>
</dbReference>
<keyword evidence="3 6" id="KW-1133">Transmembrane helix</keyword>
<dbReference type="Gene3D" id="3.30.450.350">
    <property type="entry name" value="CHASE domain"/>
    <property type="match status" value="1"/>
</dbReference>
<dbReference type="InterPro" id="IPR035965">
    <property type="entry name" value="PAS-like_dom_sf"/>
</dbReference>
<feature type="region of interest" description="Disordered" evidence="5">
    <location>
        <begin position="732"/>
        <end position="755"/>
    </location>
</feature>
<keyword evidence="2 6" id="KW-0812">Transmembrane</keyword>
<evidence type="ECO:0000256" key="4">
    <source>
        <dbReference type="ARBA" id="ARBA00023136"/>
    </source>
</evidence>
<comment type="subcellular location">
    <subcellularLocation>
        <location evidence="1">Membrane</location>
    </subcellularLocation>
</comment>
<dbReference type="SMART" id="SM01079">
    <property type="entry name" value="CHASE"/>
    <property type="match status" value="1"/>
</dbReference>
<protein>
    <recommendedName>
        <fullName evidence="7">CHASE domain-containing protein</fullName>
    </recommendedName>
</protein>
<dbReference type="CDD" id="cd00130">
    <property type="entry name" value="PAS"/>
    <property type="match status" value="1"/>
</dbReference>
<dbReference type="Proteomes" id="UP000283077">
    <property type="component" value="Unassembled WGS sequence"/>
</dbReference>
<gene>
    <name evidence="8" type="ORF">EOE67_16835</name>
</gene>
<evidence type="ECO:0000256" key="3">
    <source>
        <dbReference type="ARBA" id="ARBA00022989"/>
    </source>
</evidence>
<accession>A0A437QFQ7</accession>
<feature type="compositionally biased region" description="Low complexity" evidence="5">
    <location>
        <begin position="738"/>
        <end position="755"/>
    </location>
</feature>
<evidence type="ECO:0000256" key="5">
    <source>
        <dbReference type="SAM" id="MobiDB-lite"/>
    </source>
</evidence>
<dbReference type="Gene3D" id="3.30.450.20">
    <property type="entry name" value="PAS domain"/>
    <property type="match status" value="1"/>
</dbReference>
<dbReference type="InterPro" id="IPR000014">
    <property type="entry name" value="PAS"/>
</dbReference>
<feature type="domain" description="CHASE" evidence="7">
    <location>
        <begin position="164"/>
        <end position="270"/>
    </location>
</feature>